<evidence type="ECO:0000256" key="12">
    <source>
        <dbReference type="ARBA" id="ARBA00023326"/>
    </source>
</evidence>
<dbReference type="PROSITE" id="PS01095">
    <property type="entry name" value="GH18_1"/>
    <property type="match status" value="1"/>
</dbReference>
<evidence type="ECO:0000256" key="6">
    <source>
        <dbReference type="ARBA" id="ARBA00022669"/>
    </source>
</evidence>
<dbReference type="EC" id="3.2.1.14" evidence="4"/>
<dbReference type="PANTHER" id="PTHR47700">
    <property type="entry name" value="V CHITINASE, PUTATIVE (AFU_ORTHOLOGUE AFUA_6G13720)-RELATED"/>
    <property type="match status" value="1"/>
</dbReference>
<dbReference type="Gene3D" id="3.10.350.10">
    <property type="entry name" value="LysM domain"/>
    <property type="match status" value="4"/>
</dbReference>
<feature type="region of interest" description="Disordered" evidence="14">
    <location>
        <begin position="1066"/>
        <end position="1104"/>
    </location>
</feature>
<feature type="domain" description="LysM" evidence="16">
    <location>
        <begin position="391"/>
        <end position="438"/>
    </location>
</feature>
<keyword evidence="6" id="KW-0147">Chitin-binding</keyword>
<dbReference type="InterPro" id="IPR036779">
    <property type="entry name" value="LysM_dom_sf"/>
</dbReference>
<evidence type="ECO:0000256" key="9">
    <source>
        <dbReference type="ARBA" id="ARBA00023026"/>
    </source>
</evidence>
<evidence type="ECO:0000256" key="11">
    <source>
        <dbReference type="ARBA" id="ARBA00023295"/>
    </source>
</evidence>
<feature type="chain" id="PRO_5042112603" description="chitinase" evidence="15">
    <location>
        <begin position="19"/>
        <end position="1309"/>
    </location>
</feature>
<keyword evidence="8" id="KW-0146">Chitin degradation</keyword>
<dbReference type="InterPro" id="IPR036861">
    <property type="entry name" value="Endochitinase-like_sf"/>
</dbReference>
<keyword evidence="15" id="KW-0732">Signal</keyword>
<dbReference type="SUPFAM" id="SSF54556">
    <property type="entry name" value="Chitinase insertion domain"/>
    <property type="match status" value="1"/>
</dbReference>
<comment type="similarity">
    <text evidence="3">Belongs to the glycosyl hydrolase 18 family. Chitinase class V subfamily.</text>
</comment>
<proteinExistence type="inferred from homology"/>
<accession>A0AAE0LY30</accession>
<gene>
    <name evidence="18" type="ORF">B0H66DRAFT_100717</name>
</gene>
<feature type="domain" description="LysM" evidence="16">
    <location>
        <begin position="515"/>
        <end position="560"/>
    </location>
</feature>
<dbReference type="GO" id="GO:0008061">
    <property type="term" value="F:chitin binding"/>
    <property type="evidence" value="ECO:0007669"/>
    <property type="project" value="UniProtKB-KW"/>
</dbReference>
<dbReference type="SUPFAM" id="SSF51445">
    <property type="entry name" value="(Trans)glycosidases"/>
    <property type="match status" value="1"/>
</dbReference>
<organism evidence="18 19">
    <name type="scientific">Apodospora peruviana</name>
    <dbReference type="NCBI Taxonomy" id="516989"/>
    <lineage>
        <taxon>Eukaryota</taxon>
        <taxon>Fungi</taxon>
        <taxon>Dikarya</taxon>
        <taxon>Ascomycota</taxon>
        <taxon>Pezizomycotina</taxon>
        <taxon>Sordariomycetes</taxon>
        <taxon>Sordariomycetidae</taxon>
        <taxon>Sordariales</taxon>
        <taxon>Lasiosphaeriaceae</taxon>
        <taxon>Apodospora</taxon>
    </lineage>
</organism>
<dbReference type="CDD" id="cd00118">
    <property type="entry name" value="LysM"/>
    <property type="match status" value="1"/>
</dbReference>
<evidence type="ECO:0000256" key="4">
    <source>
        <dbReference type="ARBA" id="ARBA00012729"/>
    </source>
</evidence>
<name>A0AAE0LY30_9PEZI</name>
<reference evidence="18" key="1">
    <citation type="journal article" date="2023" name="Mol. Phylogenet. Evol.">
        <title>Genome-scale phylogeny and comparative genomics of the fungal order Sordariales.</title>
        <authorList>
            <person name="Hensen N."/>
            <person name="Bonometti L."/>
            <person name="Westerberg I."/>
            <person name="Brannstrom I.O."/>
            <person name="Guillou S."/>
            <person name="Cros-Aarteil S."/>
            <person name="Calhoun S."/>
            <person name="Haridas S."/>
            <person name="Kuo A."/>
            <person name="Mondo S."/>
            <person name="Pangilinan J."/>
            <person name="Riley R."/>
            <person name="LaButti K."/>
            <person name="Andreopoulos B."/>
            <person name="Lipzen A."/>
            <person name="Chen C."/>
            <person name="Yan M."/>
            <person name="Daum C."/>
            <person name="Ng V."/>
            <person name="Clum A."/>
            <person name="Steindorff A."/>
            <person name="Ohm R.A."/>
            <person name="Martin F."/>
            <person name="Silar P."/>
            <person name="Natvig D.O."/>
            <person name="Lalanne C."/>
            <person name="Gautier V."/>
            <person name="Ament-Velasquez S.L."/>
            <person name="Kruys A."/>
            <person name="Hutchinson M.I."/>
            <person name="Powell A.J."/>
            <person name="Barry K."/>
            <person name="Miller A.N."/>
            <person name="Grigoriev I.V."/>
            <person name="Debuchy R."/>
            <person name="Gladieux P."/>
            <person name="Hiltunen Thoren M."/>
            <person name="Johannesson H."/>
        </authorList>
    </citation>
    <scope>NUCLEOTIDE SEQUENCE</scope>
    <source>
        <strain evidence="18">CBS 118394</strain>
    </source>
</reference>
<feature type="domain" description="LysM" evidence="16">
    <location>
        <begin position="451"/>
        <end position="496"/>
    </location>
</feature>
<comment type="caution">
    <text evidence="18">The sequence shown here is derived from an EMBL/GenBank/DDBJ whole genome shotgun (WGS) entry which is preliminary data.</text>
</comment>
<dbReference type="SMART" id="SM00257">
    <property type="entry name" value="LysM"/>
    <property type="match status" value="4"/>
</dbReference>
<evidence type="ECO:0000256" key="14">
    <source>
        <dbReference type="SAM" id="MobiDB-lite"/>
    </source>
</evidence>
<keyword evidence="9" id="KW-0843">Virulence</keyword>
<dbReference type="SUPFAM" id="SSF54106">
    <property type="entry name" value="LysM domain"/>
    <property type="match status" value="1"/>
</dbReference>
<keyword evidence="12" id="KW-0624">Polysaccharide degradation</keyword>
<dbReference type="InterPro" id="IPR029070">
    <property type="entry name" value="Chitinase_insertion_sf"/>
</dbReference>
<dbReference type="Gene3D" id="3.30.60.10">
    <property type="entry name" value="Endochitinase-like"/>
    <property type="match status" value="1"/>
</dbReference>
<dbReference type="Pfam" id="PF01476">
    <property type="entry name" value="LysM"/>
    <property type="match status" value="3"/>
</dbReference>
<reference evidence="18" key="2">
    <citation type="submission" date="2023-06" db="EMBL/GenBank/DDBJ databases">
        <authorList>
            <consortium name="Lawrence Berkeley National Laboratory"/>
            <person name="Haridas S."/>
            <person name="Hensen N."/>
            <person name="Bonometti L."/>
            <person name="Westerberg I."/>
            <person name="Brannstrom I.O."/>
            <person name="Guillou S."/>
            <person name="Cros-Aarteil S."/>
            <person name="Calhoun S."/>
            <person name="Kuo A."/>
            <person name="Mondo S."/>
            <person name="Pangilinan J."/>
            <person name="Riley R."/>
            <person name="Labutti K."/>
            <person name="Andreopoulos B."/>
            <person name="Lipzen A."/>
            <person name="Chen C."/>
            <person name="Yanf M."/>
            <person name="Daum C."/>
            <person name="Ng V."/>
            <person name="Clum A."/>
            <person name="Steindorff A."/>
            <person name="Ohm R."/>
            <person name="Martin F."/>
            <person name="Silar P."/>
            <person name="Natvig D."/>
            <person name="Lalanne C."/>
            <person name="Gautier V."/>
            <person name="Ament-Velasquez S.L."/>
            <person name="Kruys A."/>
            <person name="Hutchinson M.I."/>
            <person name="Powell A.J."/>
            <person name="Barry K."/>
            <person name="Miller A.N."/>
            <person name="Grigoriev I.V."/>
            <person name="Debuchy R."/>
            <person name="Gladieux P."/>
            <person name="Thoren M.H."/>
            <person name="Johannesson H."/>
        </authorList>
    </citation>
    <scope>NUCLEOTIDE SEQUENCE</scope>
    <source>
        <strain evidence="18">CBS 118394</strain>
    </source>
</reference>
<keyword evidence="7 13" id="KW-0378">Hydrolase</keyword>
<evidence type="ECO:0000313" key="19">
    <source>
        <dbReference type="Proteomes" id="UP001283341"/>
    </source>
</evidence>
<keyword evidence="5" id="KW-0964">Secreted</keyword>
<dbReference type="Proteomes" id="UP001283341">
    <property type="component" value="Unassembled WGS sequence"/>
</dbReference>
<feature type="domain" description="LysM" evidence="16">
    <location>
        <begin position="579"/>
        <end position="627"/>
    </location>
</feature>
<dbReference type="CDD" id="cd02878">
    <property type="entry name" value="GH18_zymocin_alpha"/>
    <property type="match status" value="1"/>
</dbReference>
<dbReference type="InterPro" id="IPR011583">
    <property type="entry name" value="Chitinase_II/V-like_cat"/>
</dbReference>
<keyword evidence="10" id="KW-0119">Carbohydrate metabolism</keyword>
<evidence type="ECO:0000256" key="2">
    <source>
        <dbReference type="ARBA" id="ARBA00004613"/>
    </source>
</evidence>
<dbReference type="GO" id="GO:0008843">
    <property type="term" value="F:endochitinase activity"/>
    <property type="evidence" value="ECO:0007669"/>
    <property type="project" value="UniProtKB-EC"/>
</dbReference>
<dbReference type="SUPFAM" id="SSF57016">
    <property type="entry name" value="Plant lectins/antimicrobial peptides"/>
    <property type="match status" value="1"/>
</dbReference>
<dbReference type="InterPro" id="IPR001223">
    <property type="entry name" value="Glyco_hydro18_cat"/>
</dbReference>
<evidence type="ECO:0000256" key="7">
    <source>
        <dbReference type="ARBA" id="ARBA00022801"/>
    </source>
</evidence>
<dbReference type="GO" id="GO:0006032">
    <property type="term" value="P:chitin catabolic process"/>
    <property type="evidence" value="ECO:0007669"/>
    <property type="project" value="UniProtKB-KW"/>
</dbReference>
<dbReference type="GO" id="GO:0000272">
    <property type="term" value="P:polysaccharide catabolic process"/>
    <property type="evidence" value="ECO:0007669"/>
    <property type="project" value="UniProtKB-KW"/>
</dbReference>
<dbReference type="SMART" id="SM00636">
    <property type="entry name" value="Glyco_18"/>
    <property type="match status" value="1"/>
</dbReference>
<dbReference type="Gene3D" id="3.10.50.10">
    <property type="match status" value="1"/>
</dbReference>
<evidence type="ECO:0000256" key="8">
    <source>
        <dbReference type="ARBA" id="ARBA00023024"/>
    </source>
</evidence>
<evidence type="ECO:0000256" key="15">
    <source>
        <dbReference type="SAM" id="SignalP"/>
    </source>
</evidence>
<sequence>MLLSVVIALQLLGHGVAALTGEKVNLSDPASLDEFQRQWLSKASRVPTEALQPCPVSCSKVGSDPGRWDLYSDAARMAVCNQTVLFAMTVDTDLAPTALRVCTADIADIPGAPPSISSGDGSHGTETCELTFQTEQSSPLRLRLGSTGESAGTGTSTASVASAIRQISKYVGATAPSCNNNAIAFAQTGKAVVGLFVGSQVHRQGIAADVLGRLLSRVEASGPASDSLVVELCDPDAEYGADYVLGLVVNTEGDIQKVQQSVRKWTKGSCLTGAPGATNGSEVLELGGKLTFLVPLPVPATIPIPTNSTTQSRSALSRRQNYCSNVKEVVAGNTCAIIADKRCTISLATFREYNKGINCDNLQIGQKVCCTPGDVPPPDPLVPAPVPYCTNWKTVAAGQTCAYIADKRCTVSLTTFNSRNTQLNCNSGGPKVGQTFCCNEGRVPPVDECSNAKTVVSGNTCLQIADKRCTISVDKFIEYNPQLVCDNLKIGEPFCCNEGRVPLPGPPPNADGTCKTGTVVNGDSCESLASKCGIGGDYITQFNPKAGFCSGLKGGQVFCCGRGNLPDLRPKKNTDGSCFAYTVKKDESCSSIAVSHQLTEDELYKFNTKTWAWNGCKNLWVDTRICLSDGTPPLPAPVSNAVCGPTVLGTKMPTDGTPLAKLNSCPLNVCCNHWGQCGLSKDFCDITKSETGAPGTTTCVSNCGNDIIKSNPPPTSQIRIAYFGAWNGNRPCLHLRVDHIDTSKYTHIHFAFADITPDTFQVDVSKVQQQFNIFKTMTGVKKIISFGGWDFSALEPTYRILRNAVKPANRNRFRDNLLKFVQDHNLDGIDLDWEYPGAPDIPDIPAADPAEGLDYATLLGSLKASLPAHKTVSFAAPASYWYLRAFPVELLAEYVDYVVYMTYDFHGQWDVGNKWTMEGCPAGNCLRSHVNMTETVGALSMITKAGMPSSKVVVGVTSYGRSFRMAQAGCTGPMCTFTGTNRVSNATPGRCTGTKGYISNAEIDEIIKTNPSARTWSADSTDYLVYNNTDWVAYMSPTNKASRESFYRSLAMGGSTDWAVDLQSFEDDISTPGPDDTADPIVTPTPGPGTGTGSDPNPTPPPLLPKTCTPPEVATTATQCIKGACGITTLCVPEPTPPPLVPKTCTPPEVATTATQCIGEACGITTLCVLKPTPTPEPEPEPSLPLEFLAVTLSENETNPPGEGNGCVGGESVYIIQTYGTQHQTEEVFCLEGKATGKHLAVSKTDSMYGAYQGGWHVDKTADGGTVHNGKGQWQKCVKDDFTLFYCHIPCLTKSSRSLKCDGVWHEES</sequence>
<dbReference type="PROSITE" id="PS51782">
    <property type="entry name" value="LYSM"/>
    <property type="match status" value="5"/>
</dbReference>
<dbReference type="Gene3D" id="3.20.20.80">
    <property type="entry name" value="Glycosidases"/>
    <property type="match status" value="1"/>
</dbReference>
<dbReference type="EMBL" id="JAUEDM010000010">
    <property type="protein sequence ID" value="KAK3312003.1"/>
    <property type="molecule type" value="Genomic_DNA"/>
</dbReference>
<keyword evidence="11 13" id="KW-0326">Glycosidase</keyword>
<dbReference type="InterPro" id="IPR001579">
    <property type="entry name" value="Glyco_hydro_18_chit_AS"/>
</dbReference>
<feature type="signal peptide" evidence="15">
    <location>
        <begin position="1"/>
        <end position="18"/>
    </location>
</feature>
<comment type="subcellular location">
    <subcellularLocation>
        <location evidence="2">Secreted</location>
    </subcellularLocation>
</comment>
<dbReference type="GO" id="GO:0005576">
    <property type="term" value="C:extracellular region"/>
    <property type="evidence" value="ECO:0007669"/>
    <property type="project" value="UniProtKB-SubCell"/>
</dbReference>
<feature type="domain" description="LysM" evidence="16">
    <location>
        <begin position="325"/>
        <end position="370"/>
    </location>
</feature>
<dbReference type="InterPro" id="IPR017853">
    <property type="entry name" value="GH"/>
</dbReference>
<keyword evidence="19" id="KW-1185">Reference proteome</keyword>
<evidence type="ECO:0000256" key="5">
    <source>
        <dbReference type="ARBA" id="ARBA00022525"/>
    </source>
</evidence>
<dbReference type="PANTHER" id="PTHR47700:SF2">
    <property type="entry name" value="CHITINASE"/>
    <property type="match status" value="1"/>
</dbReference>
<evidence type="ECO:0000259" key="16">
    <source>
        <dbReference type="PROSITE" id="PS51782"/>
    </source>
</evidence>
<feature type="domain" description="GH18" evidence="17">
    <location>
        <begin position="717"/>
        <end position="1088"/>
    </location>
</feature>
<evidence type="ECO:0000256" key="10">
    <source>
        <dbReference type="ARBA" id="ARBA00023277"/>
    </source>
</evidence>
<evidence type="ECO:0000256" key="1">
    <source>
        <dbReference type="ARBA" id="ARBA00000822"/>
    </source>
</evidence>
<protein>
    <recommendedName>
        <fullName evidence="4">chitinase</fullName>
        <ecNumber evidence="4">3.2.1.14</ecNumber>
    </recommendedName>
</protein>
<dbReference type="PROSITE" id="PS51910">
    <property type="entry name" value="GH18_2"/>
    <property type="match status" value="1"/>
</dbReference>
<dbReference type="InterPro" id="IPR053214">
    <property type="entry name" value="LysM12-like"/>
</dbReference>
<dbReference type="Pfam" id="PF00704">
    <property type="entry name" value="Glyco_hydro_18"/>
    <property type="match status" value="1"/>
</dbReference>
<dbReference type="InterPro" id="IPR018392">
    <property type="entry name" value="LysM"/>
</dbReference>
<evidence type="ECO:0000259" key="17">
    <source>
        <dbReference type="PROSITE" id="PS51910"/>
    </source>
</evidence>
<evidence type="ECO:0000256" key="13">
    <source>
        <dbReference type="RuleBase" id="RU000489"/>
    </source>
</evidence>
<evidence type="ECO:0000256" key="3">
    <source>
        <dbReference type="ARBA" id="ARBA00008682"/>
    </source>
</evidence>
<comment type="catalytic activity">
    <reaction evidence="1">
        <text>Random endo-hydrolysis of N-acetyl-beta-D-glucosaminide (1-&gt;4)-beta-linkages in chitin and chitodextrins.</text>
        <dbReference type="EC" id="3.2.1.14"/>
    </reaction>
</comment>
<evidence type="ECO:0000313" key="18">
    <source>
        <dbReference type="EMBL" id="KAK3312003.1"/>
    </source>
</evidence>